<feature type="region of interest" description="Disordered" evidence="4">
    <location>
        <begin position="17"/>
        <end position="40"/>
    </location>
</feature>
<dbReference type="CDD" id="cd16917">
    <property type="entry name" value="HATPase_UhpB-NarQ-NarX-like"/>
    <property type="match status" value="1"/>
</dbReference>
<dbReference type="Gene3D" id="1.20.5.1930">
    <property type="match status" value="1"/>
</dbReference>
<gene>
    <name evidence="7" type="ORF">EXE57_10565</name>
</gene>
<dbReference type="InterPro" id="IPR003594">
    <property type="entry name" value="HATPase_dom"/>
</dbReference>
<name>A0A4P7GLQ8_9ACTN</name>
<evidence type="ECO:0000259" key="6">
    <source>
        <dbReference type="SMART" id="SM00387"/>
    </source>
</evidence>
<feature type="domain" description="GAF" evidence="5">
    <location>
        <begin position="60"/>
        <end position="207"/>
    </location>
</feature>
<reference evidence="7 8" key="1">
    <citation type="submission" date="2019-03" db="EMBL/GenBank/DDBJ databases">
        <title>Three New Species of Nocardioides, Nocardioides euryhalodurans sp. nov., Nocardioides seonyuensis sp. nov. and Nocardioides eburneoflavus sp. nov., Iolated from Soil.</title>
        <authorList>
            <person name="Roh S.G."/>
            <person name="Lee C."/>
            <person name="Kim M.-K."/>
            <person name="Kim S.B."/>
        </authorList>
    </citation>
    <scope>NUCLEOTIDE SEQUENCE [LARGE SCALE GENOMIC DNA]</scope>
    <source>
        <strain evidence="7 8">MMS17-SY117</strain>
    </source>
</reference>
<dbReference type="KEGG" id="noy:EXE57_10565"/>
<evidence type="ECO:0000259" key="5">
    <source>
        <dbReference type="SMART" id="SM00065"/>
    </source>
</evidence>
<organism evidence="7 8">
    <name type="scientific">Nocardioides euryhalodurans</name>
    <dbReference type="NCBI Taxonomy" id="2518370"/>
    <lineage>
        <taxon>Bacteria</taxon>
        <taxon>Bacillati</taxon>
        <taxon>Actinomycetota</taxon>
        <taxon>Actinomycetes</taxon>
        <taxon>Propionibacteriales</taxon>
        <taxon>Nocardioidaceae</taxon>
        <taxon>Nocardioides</taxon>
    </lineage>
</organism>
<dbReference type="AlphaFoldDB" id="A0A4P7GLQ8"/>
<dbReference type="InterPro" id="IPR050482">
    <property type="entry name" value="Sensor_HK_TwoCompSys"/>
</dbReference>
<evidence type="ECO:0000313" key="8">
    <source>
        <dbReference type="Proteomes" id="UP000294894"/>
    </source>
</evidence>
<dbReference type="GO" id="GO:0046983">
    <property type="term" value="F:protein dimerization activity"/>
    <property type="evidence" value="ECO:0007669"/>
    <property type="project" value="InterPro"/>
</dbReference>
<dbReference type="InterPro" id="IPR036890">
    <property type="entry name" value="HATPase_C_sf"/>
</dbReference>
<proteinExistence type="predicted"/>
<dbReference type="Proteomes" id="UP000294894">
    <property type="component" value="Chromosome"/>
</dbReference>
<dbReference type="Pfam" id="PF07730">
    <property type="entry name" value="HisKA_3"/>
    <property type="match status" value="1"/>
</dbReference>
<dbReference type="SMART" id="SM00065">
    <property type="entry name" value="GAF"/>
    <property type="match status" value="2"/>
</dbReference>
<dbReference type="Pfam" id="PF02518">
    <property type="entry name" value="HATPase_c"/>
    <property type="match status" value="1"/>
</dbReference>
<dbReference type="PANTHER" id="PTHR24421">
    <property type="entry name" value="NITRATE/NITRITE SENSOR PROTEIN NARX-RELATED"/>
    <property type="match status" value="1"/>
</dbReference>
<accession>A0A4P7GLQ8</accession>
<keyword evidence="1" id="KW-0808">Transferase</keyword>
<dbReference type="Gene3D" id="3.30.450.40">
    <property type="match status" value="1"/>
</dbReference>
<dbReference type="GO" id="GO:0016020">
    <property type="term" value="C:membrane"/>
    <property type="evidence" value="ECO:0007669"/>
    <property type="project" value="InterPro"/>
</dbReference>
<dbReference type="Gene3D" id="3.30.565.10">
    <property type="entry name" value="Histidine kinase-like ATPase, C-terminal domain"/>
    <property type="match status" value="1"/>
</dbReference>
<evidence type="ECO:0000256" key="2">
    <source>
        <dbReference type="ARBA" id="ARBA00022777"/>
    </source>
</evidence>
<dbReference type="SUPFAM" id="SSF55781">
    <property type="entry name" value="GAF domain-like"/>
    <property type="match status" value="1"/>
</dbReference>
<keyword evidence="8" id="KW-1185">Reference proteome</keyword>
<dbReference type="SUPFAM" id="SSF55874">
    <property type="entry name" value="ATPase domain of HSP90 chaperone/DNA topoisomerase II/histidine kinase"/>
    <property type="match status" value="1"/>
</dbReference>
<dbReference type="SMART" id="SM00387">
    <property type="entry name" value="HATPase_c"/>
    <property type="match status" value="1"/>
</dbReference>
<dbReference type="InterPro" id="IPR003018">
    <property type="entry name" value="GAF"/>
</dbReference>
<evidence type="ECO:0000313" key="7">
    <source>
        <dbReference type="EMBL" id="QBR92667.1"/>
    </source>
</evidence>
<evidence type="ECO:0000256" key="4">
    <source>
        <dbReference type="SAM" id="MobiDB-lite"/>
    </source>
</evidence>
<evidence type="ECO:0000256" key="3">
    <source>
        <dbReference type="ARBA" id="ARBA00023012"/>
    </source>
</evidence>
<keyword evidence="2" id="KW-0418">Kinase</keyword>
<dbReference type="Pfam" id="PF13185">
    <property type="entry name" value="GAF_2"/>
    <property type="match status" value="1"/>
</dbReference>
<dbReference type="PANTHER" id="PTHR24421:SF56">
    <property type="entry name" value="OXYGEN SENSOR HISTIDINE KINASE RESPONSE REGULATOR DOST"/>
    <property type="match status" value="1"/>
</dbReference>
<sequence>MGRRTALALRLAAVAGPDRATDRPAHRHNGRVSPDPGDPTLTSDDHALLDAVVAIGSDLDLHNVLDRIVRSACTLTGATYGALGVIGSDGGLSDFIHRGISEEQRALIGALPRGHGILGLLTEVPDPLRLGDLGTHPASVGFPAHHPPMTTFLGVPVRVRGTVFGNLYLTEKAGGRDFSEQDERLVQALANAAGFVIENARSYARSERQRRWLAASARLTEVLQPQLDRSEAYEQVAIAARSAFGTDDPVGVAVIDGDAPTLVAVDGRHRSRVAEVVSAAAAAVRGAIEDDEVSTVGAEHPVILVPLPTHLTPAAALVALRPGGPLQGEAMSEERELMATFATQAALALDRIQAVADREALAVVSDRDRIARDLHDVVIQRLFATGLQLQGVRGKAGDPLVTGRLDQAVADLDETIRDIRSTIFELRQARTGGVLSQVRALAEEYAEPLGFLPLVRSDGPVDTAVDDRVADELLAVLREALSNVARHAAATETRIELRVADRVLELSVSDDGIGPAHGVRESGLANARRRAVDLGGSFVVAPVEPYGTRFTWRAPLR</sequence>
<dbReference type="InterPro" id="IPR029016">
    <property type="entry name" value="GAF-like_dom_sf"/>
</dbReference>
<keyword evidence="3" id="KW-0902">Two-component regulatory system</keyword>
<dbReference type="GO" id="GO:0000155">
    <property type="term" value="F:phosphorelay sensor kinase activity"/>
    <property type="evidence" value="ECO:0007669"/>
    <property type="project" value="InterPro"/>
</dbReference>
<feature type="domain" description="GAF" evidence="5">
    <location>
        <begin position="228"/>
        <end position="359"/>
    </location>
</feature>
<protein>
    <submittedName>
        <fullName evidence="7">GAF domain-containing protein</fullName>
    </submittedName>
</protein>
<dbReference type="OrthoDB" id="5241249at2"/>
<dbReference type="InterPro" id="IPR011712">
    <property type="entry name" value="Sig_transdc_His_kin_sub3_dim/P"/>
</dbReference>
<feature type="domain" description="Histidine kinase/HSP90-like ATPase" evidence="6">
    <location>
        <begin position="468"/>
        <end position="557"/>
    </location>
</feature>
<evidence type="ECO:0000256" key="1">
    <source>
        <dbReference type="ARBA" id="ARBA00022679"/>
    </source>
</evidence>
<dbReference type="EMBL" id="CP038267">
    <property type="protein sequence ID" value="QBR92667.1"/>
    <property type="molecule type" value="Genomic_DNA"/>
</dbReference>